<sequence>MVKQTIQIFARVKPTVRKQPQGIYSIDEDEKLAPSLEIILPRDLADGFVNNKRESYRFKFQRIFDQDAKQETIFENIAKPVAESVLAGYNGTIFAYGQTGSGKTFTITGGAERYSDRGIIPRTLSYIFEQLQKDSSKIYTTHISYLEIYNECGYDLLDPRHEASSLEDLPKVTVLEDPDQNIHLKNLSLHQATTEEEALNLLFLGDTNRMIAETPMNQASTRSHCIFTIHLSSKEPGSATVRHAKLHLVDLAGSERVAKTGVGGQLLTEAKYINLSLHYLEQVIIALAEKHRAHIPDSLGGNCMTTMIATLSVEKRNIDESISTCRFAQRVALIKNEAVLNEEIDPRLMIMRLQKEIQELKDELAIVTGERRTEVLTEAELLQLEKLITSFLEDQDPESKLEVGTDMRKIHHCFHYLKNLLNDQKIHGMSRASSEVKGQDCREPLKEEEYKKLRDILQQRDNEISILSDVIRNIFCWPEPGDT</sequence>
<feature type="binding site" evidence="6">
    <location>
        <begin position="97"/>
        <end position="104"/>
    </location>
    <ligand>
        <name>ATP</name>
        <dbReference type="ChEBI" id="CHEBI:30616"/>
    </ligand>
</feature>
<dbReference type="SMR" id="F1RVQ6"/>
<evidence type="ECO:0000256" key="6">
    <source>
        <dbReference type="PROSITE-ProRule" id="PRU00283"/>
    </source>
</evidence>
<keyword evidence="2" id="KW-0963">Cytoplasm</keyword>
<evidence type="ECO:0000313" key="9">
    <source>
        <dbReference type="Ensembl" id="ENSSSCP00000001728.3"/>
    </source>
</evidence>
<dbReference type="GO" id="GO:0005524">
    <property type="term" value="F:ATP binding"/>
    <property type="evidence" value="ECO:0007669"/>
    <property type="project" value="UniProtKB-UniRule"/>
</dbReference>
<evidence type="ECO:0000256" key="7">
    <source>
        <dbReference type="RuleBase" id="RU000394"/>
    </source>
</evidence>
<reference evidence="9" key="4">
    <citation type="submission" date="2025-09" db="UniProtKB">
        <authorList>
            <consortium name="Ensembl"/>
        </authorList>
    </citation>
    <scope>IDENTIFICATION</scope>
</reference>
<dbReference type="PROSITE" id="PS50067">
    <property type="entry name" value="KINESIN_MOTOR_2"/>
    <property type="match status" value="1"/>
</dbReference>
<dbReference type="Gene3D" id="3.40.850.10">
    <property type="entry name" value="Kinesin motor domain"/>
    <property type="match status" value="1"/>
</dbReference>
<dbReference type="GO" id="GO:0003777">
    <property type="term" value="F:microtubule motor activity"/>
    <property type="evidence" value="ECO:0007669"/>
    <property type="project" value="InterPro"/>
</dbReference>
<dbReference type="GO" id="GO:0007018">
    <property type="term" value="P:microtubule-based movement"/>
    <property type="evidence" value="ECO:0007669"/>
    <property type="project" value="InterPro"/>
</dbReference>
<dbReference type="Bgee" id="ENSSSCG00000001594">
    <property type="expression patterns" value="Expressed in metanephros cortex and 11 other cell types or tissues"/>
</dbReference>
<dbReference type="HOGENOM" id="CLU_001485_2_1_1"/>
<dbReference type="InParanoid" id="F1RVQ6"/>
<dbReference type="SUPFAM" id="SSF52540">
    <property type="entry name" value="P-loop containing nucleoside triphosphate hydrolases"/>
    <property type="match status" value="1"/>
</dbReference>
<dbReference type="eggNOG" id="KOG0242">
    <property type="taxonomic scope" value="Eukaryota"/>
</dbReference>
<dbReference type="InterPro" id="IPR036961">
    <property type="entry name" value="Kinesin_motor_dom_sf"/>
</dbReference>
<keyword evidence="4 6" id="KW-0067">ATP-binding</keyword>
<dbReference type="PaxDb" id="9823-ENSSSCP00000001728"/>
<dbReference type="GeneTree" id="ENSGT00940000157697"/>
<comment type="subcellular location">
    <subcellularLocation>
        <location evidence="1">Cytoplasm</location>
        <location evidence="1">Cytoskeleton</location>
    </subcellularLocation>
</comment>
<dbReference type="PRINTS" id="PR00380">
    <property type="entry name" value="KINESINHEAVY"/>
</dbReference>
<organism evidence="9 10">
    <name type="scientific">Sus scrofa</name>
    <name type="common">Pig</name>
    <dbReference type="NCBI Taxonomy" id="9823"/>
    <lineage>
        <taxon>Eukaryota</taxon>
        <taxon>Metazoa</taxon>
        <taxon>Chordata</taxon>
        <taxon>Craniata</taxon>
        <taxon>Vertebrata</taxon>
        <taxon>Euteleostomi</taxon>
        <taxon>Mammalia</taxon>
        <taxon>Eutheria</taxon>
        <taxon>Laurasiatheria</taxon>
        <taxon>Artiodactyla</taxon>
        <taxon>Suina</taxon>
        <taxon>Suidae</taxon>
        <taxon>Sus</taxon>
    </lineage>
</organism>
<reference evidence="9" key="2">
    <citation type="journal article" date="2020" name="Gigascience">
        <title>An improved pig reference genome sequence to enable pig genetics and genomics research.</title>
        <authorList>
            <person name="Warr A."/>
            <person name="Affara N."/>
            <person name="Aken B."/>
            <person name="Beiki H."/>
            <person name="Bickhart D.M."/>
            <person name="Billis K."/>
            <person name="Chow W."/>
            <person name="Eory L."/>
            <person name="Finlayson H.A."/>
            <person name="Flicek P."/>
            <person name="Giron C.G."/>
            <person name="Griffin D.K."/>
            <person name="Hall R."/>
            <person name="Hannum G."/>
            <person name="Hourlier T."/>
            <person name="Howe K."/>
            <person name="Hume D.A."/>
            <person name="Izuogu O."/>
            <person name="Kim K."/>
            <person name="Koren S."/>
            <person name="Liu H."/>
            <person name="Manchanda N."/>
            <person name="Martin F.J."/>
            <person name="Nonneman D.J."/>
            <person name="O'Connor R.E."/>
            <person name="Phillippy A.M."/>
            <person name="Rohrer G.A."/>
            <person name="Rosen B.D."/>
            <person name="Rund L.A."/>
            <person name="Sargent C.A."/>
            <person name="Schook L.B."/>
            <person name="Schroeder S.G."/>
            <person name="Schwartz A.S."/>
            <person name="Skinner B.M."/>
            <person name="Talbot R."/>
            <person name="Tseng E."/>
            <person name="Tuggle C.K."/>
            <person name="Watson M."/>
            <person name="Smith T.P.L."/>
            <person name="Archibald A.L."/>
        </authorList>
    </citation>
    <scope>NUCLEOTIDE SEQUENCE [LARGE SCALE GENOMIC DNA]</scope>
    <source>
        <strain evidence="9">Duroc</strain>
    </source>
</reference>
<name>F1RVQ6_PIG</name>
<dbReference type="SMART" id="SM00129">
    <property type="entry name" value="KISc"/>
    <property type="match status" value="1"/>
</dbReference>
<keyword evidence="10" id="KW-1185">Reference proteome</keyword>
<evidence type="ECO:0000256" key="2">
    <source>
        <dbReference type="ARBA" id="ARBA00022490"/>
    </source>
</evidence>
<evidence type="ECO:0000256" key="1">
    <source>
        <dbReference type="ARBA" id="ARBA00004245"/>
    </source>
</evidence>
<dbReference type="Proteomes" id="UP000008227">
    <property type="component" value="Chromosome 7"/>
</dbReference>
<reference evidence="9" key="3">
    <citation type="submission" date="2025-08" db="UniProtKB">
        <authorList>
            <consortium name="Ensembl"/>
        </authorList>
    </citation>
    <scope>IDENTIFICATION</scope>
</reference>
<feature type="domain" description="Kinesin motor" evidence="8">
    <location>
        <begin position="5"/>
        <end position="334"/>
    </location>
</feature>
<keyword evidence="7" id="KW-0493">Microtubule</keyword>
<dbReference type="Ensembl" id="ENSSSCT00000001774.3">
    <property type="protein sequence ID" value="ENSSSCP00000001728.3"/>
    <property type="gene ID" value="ENSSSCG00000001594.4"/>
</dbReference>
<gene>
    <name evidence="9" type="primary">KIF6</name>
</gene>
<dbReference type="Pfam" id="PF00225">
    <property type="entry name" value="Kinesin"/>
    <property type="match status" value="1"/>
</dbReference>
<keyword evidence="3 6" id="KW-0547">Nucleotide-binding</keyword>
<dbReference type="eggNOG" id="KOG4280">
    <property type="taxonomic scope" value="Eukaryota"/>
</dbReference>
<dbReference type="STRING" id="9823.ENSSSCP00000001728"/>
<evidence type="ECO:0000256" key="5">
    <source>
        <dbReference type="ARBA" id="ARBA00023212"/>
    </source>
</evidence>
<dbReference type="GO" id="GO:0005874">
    <property type="term" value="C:microtubule"/>
    <property type="evidence" value="ECO:0007669"/>
    <property type="project" value="UniProtKB-KW"/>
</dbReference>
<accession>F1RVQ6</accession>
<protein>
    <recommendedName>
        <fullName evidence="7">Kinesin-like protein</fullName>
    </recommendedName>
</protein>
<evidence type="ECO:0000256" key="4">
    <source>
        <dbReference type="ARBA" id="ARBA00022840"/>
    </source>
</evidence>
<dbReference type="AlphaFoldDB" id="F1RVQ6"/>
<dbReference type="GO" id="GO:0008017">
    <property type="term" value="F:microtubule binding"/>
    <property type="evidence" value="ECO:0007669"/>
    <property type="project" value="InterPro"/>
</dbReference>
<dbReference type="PANTHER" id="PTHR47968:SF67">
    <property type="entry name" value="KINESIN MOTOR DOMAIN-CONTAINING PROTEIN"/>
    <property type="match status" value="1"/>
</dbReference>
<dbReference type="PANTHER" id="PTHR47968">
    <property type="entry name" value="CENTROMERE PROTEIN E"/>
    <property type="match status" value="1"/>
</dbReference>
<comment type="similarity">
    <text evidence="6 7">Belongs to the TRAFAC class myosin-kinesin ATPase superfamily. Kinesin family.</text>
</comment>
<dbReference type="PROSITE" id="PS00411">
    <property type="entry name" value="KINESIN_MOTOR_1"/>
    <property type="match status" value="1"/>
</dbReference>
<evidence type="ECO:0000256" key="3">
    <source>
        <dbReference type="ARBA" id="ARBA00022741"/>
    </source>
</evidence>
<dbReference type="InterPro" id="IPR027640">
    <property type="entry name" value="Kinesin-like_fam"/>
</dbReference>
<reference evidence="10" key="1">
    <citation type="submission" date="2009-11" db="EMBL/GenBank/DDBJ databases">
        <authorList>
            <consortium name="Porcine genome sequencing project"/>
        </authorList>
    </citation>
    <scope>NUCLEOTIDE SEQUENCE [LARGE SCALE GENOMIC DNA]</scope>
    <source>
        <strain evidence="10">Duroc</strain>
    </source>
</reference>
<keyword evidence="6 7" id="KW-0505">Motor protein</keyword>
<evidence type="ECO:0000259" key="8">
    <source>
        <dbReference type="PROSITE" id="PS50067"/>
    </source>
</evidence>
<proteinExistence type="inferred from homology"/>
<keyword evidence="5" id="KW-0206">Cytoskeleton</keyword>
<dbReference type="InterPro" id="IPR027417">
    <property type="entry name" value="P-loop_NTPase"/>
</dbReference>
<dbReference type="InterPro" id="IPR019821">
    <property type="entry name" value="Kinesin_motor_CS"/>
</dbReference>
<dbReference type="InterPro" id="IPR001752">
    <property type="entry name" value="Kinesin_motor_dom"/>
</dbReference>
<evidence type="ECO:0000313" key="10">
    <source>
        <dbReference type="Proteomes" id="UP000008227"/>
    </source>
</evidence>